<proteinExistence type="predicted"/>
<dbReference type="Proteomes" id="UP000327013">
    <property type="component" value="Unassembled WGS sequence"/>
</dbReference>
<dbReference type="AlphaFoldDB" id="A0A5N6L1I5"/>
<dbReference type="EMBL" id="VIBQ01000059">
    <property type="protein sequence ID" value="KAB8542110.1"/>
    <property type="molecule type" value="Genomic_DNA"/>
</dbReference>
<evidence type="ECO:0000313" key="2">
    <source>
        <dbReference type="Proteomes" id="UP000327013"/>
    </source>
</evidence>
<gene>
    <name evidence="1" type="ORF">FH972_025573</name>
</gene>
<comment type="caution">
    <text evidence="1">The sequence shown here is derived from an EMBL/GenBank/DDBJ whole genome shotgun (WGS) entry which is preliminary data.</text>
</comment>
<evidence type="ECO:0000313" key="1">
    <source>
        <dbReference type="EMBL" id="KAB8542110.1"/>
    </source>
</evidence>
<name>A0A5N6L1I5_9ROSI</name>
<sequence>MKVIEVVGSLKELAAVAGTQGGGVEGGIDEVEGGVVRADELEKLKQMAVVLRKEVGEVAAGSIFEFFGEEFCVLPEE</sequence>
<organism evidence="1 2">
    <name type="scientific">Carpinus fangiana</name>
    <dbReference type="NCBI Taxonomy" id="176857"/>
    <lineage>
        <taxon>Eukaryota</taxon>
        <taxon>Viridiplantae</taxon>
        <taxon>Streptophyta</taxon>
        <taxon>Embryophyta</taxon>
        <taxon>Tracheophyta</taxon>
        <taxon>Spermatophyta</taxon>
        <taxon>Magnoliopsida</taxon>
        <taxon>eudicotyledons</taxon>
        <taxon>Gunneridae</taxon>
        <taxon>Pentapetalae</taxon>
        <taxon>rosids</taxon>
        <taxon>fabids</taxon>
        <taxon>Fagales</taxon>
        <taxon>Betulaceae</taxon>
        <taxon>Carpinus</taxon>
    </lineage>
</organism>
<accession>A0A5N6L1I5</accession>
<protein>
    <submittedName>
        <fullName evidence="1">Uncharacterized protein</fullName>
    </submittedName>
</protein>
<reference evidence="1 2" key="1">
    <citation type="submission" date="2019-06" db="EMBL/GenBank/DDBJ databases">
        <title>A chromosomal-level reference genome of Carpinus fangiana (Coryloideae, Betulaceae).</title>
        <authorList>
            <person name="Yang X."/>
            <person name="Wang Z."/>
            <person name="Zhang L."/>
            <person name="Hao G."/>
            <person name="Liu J."/>
            <person name="Yang Y."/>
        </authorList>
    </citation>
    <scope>NUCLEOTIDE SEQUENCE [LARGE SCALE GENOMIC DNA]</scope>
    <source>
        <strain evidence="1">Cfa_2016G</strain>
        <tissue evidence="1">Leaf</tissue>
    </source>
</reference>
<keyword evidence="2" id="KW-1185">Reference proteome</keyword>